<dbReference type="EMBL" id="JFBX01000910">
    <property type="protein sequence ID" value="KXH25488.1"/>
    <property type="molecule type" value="Genomic_DNA"/>
</dbReference>
<dbReference type="Proteomes" id="UP000070328">
    <property type="component" value="Unassembled WGS sequence"/>
</dbReference>
<dbReference type="AlphaFoldDB" id="A0A135RPR7"/>
<proteinExistence type="predicted"/>
<reference evidence="2 3" key="1">
    <citation type="submission" date="2014-02" db="EMBL/GenBank/DDBJ databases">
        <title>The genome sequence of Colletotrichum simmondsii CBS122122.</title>
        <authorList>
            <person name="Baroncelli R."/>
            <person name="Thon M.R."/>
        </authorList>
    </citation>
    <scope>NUCLEOTIDE SEQUENCE [LARGE SCALE GENOMIC DNA]</scope>
    <source>
        <strain evidence="2 3">CBS122122</strain>
    </source>
</reference>
<dbReference type="InterPro" id="IPR046925">
    <property type="entry name" value="WD-like_fungi"/>
</dbReference>
<evidence type="ECO:0000313" key="2">
    <source>
        <dbReference type="EMBL" id="KXH25488.1"/>
    </source>
</evidence>
<sequence>MIIPEATTALSANIQVTRALPPHLLPKADAVFAMEAEFPSRIVLDLYTNDIGTFSVWGRRNYTDITITQTPDTDGAIDAVAKDDDAGEPSSAMCGENELVCDKAHQAMASVCYRLIKVLKIDKANDMIRGTPQDYCLEIETARCCVSWTAFIDKPTPVAELVPAAEIVYDNCRDIMRSYVSGKVYGVIVGNHCMDQCLSERPDGC</sequence>
<name>A0A135RPR7_9PEZI</name>
<keyword evidence="3" id="KW-1185">Reference proteome</keyword>
<dbReference type="Pfam" id="PF20493">
    <property type="entry name" value="WD-like_fungi"/>
    <property type="match status" value="1"/>
</dbReference>
<feature type="domain" description="WD-like" evidence="1">
    <location>
        <begin position="97"/>
        <end position="205"/>
    </location>
</feature>
<protein>
    <recommendedName>
        <fullName evidence="1">WD-like domain-containing protein</fullName>
    </recommendedName>
</protein>
<evidence type="ECO:0000313" key="3">
    <source>
        <dbReference type="Proteomes" id="UP000070328"/>
    </source>
</evidence>
<dbReference type="OrthoDB" id="3705032at2759"/>
<organism evidence="2 3">
    <name type="scientific">Colletotrichum simmondsii</name>
    <dbReference type="NCBI Taxonomy" id="703756"/>
    <lineage>
        <taxon>Eukaryota</taxon>
        <taxon>Fungi</taxon>
        <taxon>Dikarya</taxon>
        <taxon>Ascomycota</taxon>
        <taxon>Pezizomycotina</taxon>
        <taxon>Sordariomycetes</taxon>
        <taxon>Hypocreomycetidae</taxon>
        <taxon>Glomerellales</taxon>
        <taxon>Glomerellaceae</taxon>
        <taxon>Colletotrichum</taxon>
        <taxon>Colletotrichum acutatum species complex</taxon>
    </lineage>
</organism>
<evidence type="ECO:0000259" key="1">
    <source>
        <dbReference type="Pfam" id="PF20493"/>
    </source>
</evidence>
<gene>
    <name evidence="2" type="ORF">CSIM01_09283</name>
</gene>
<accession>A0A135RPR7</accession>
<comment type="caution">
    <text evidence="2">The sequence shown here is derived from an EMBL/GenBank/DDBJ whole genome shotgun (WGS) entry which is preliminary data.</text>
</comment>